<dbReference type="GO" id="GO:0003677">
    <property type="term" value="F:DNA binding"/>
    <property type="evidence" value="ECO:0007669"/>
    <property type="project" value="UniProtKB-KW"/>
</dbReference>
<keyword evidence="3" id="KW-0804">Transcription</keyword>
<reference evidence="4 5" key="1">
    <citation type="submission" date="2017-09" db="EMBL/GenBank/DDBJ databases">
        <title>Large-scale bioinformatics analysis of Bacillus genomes uncovers conserved roles of natural products in bacterial physiology.</title>
        <authorList>
            <consortium name="Agbiome Team Llc"/>
            <person name="Bleich R.M."/>
            <person name="Grubbs K.J."/>
            <person name="Santa Maria K.C."/>
            <person name="Allen S.E."/>
            <person name="Farag S."/>
            <person name="Shank E.A."/>
            <person name="Bowers A."/>
        </authorList>
    </citation>
    <scope>NUCLEOTIDE SEQUENCE [LARGE SCALE GENOMIC DNA]</scope>
    <source>
        <strain evidence="4 5">AFS040105</strain>
    </source>
</reference>
<evidence type="ECO:0000256" key="1">
    <source>
        <dbReference type="ARBA" id="ARBA00023015"/>
    </source>
</evidence>
<dbReference type="PANTHER" id="PTHR38445">
    <property type="entry name" value="HTH-TYPE TRANSCRIPTIONAL REPRESSOR YTRA"/>
    <property type="match status" value="1"/>
</dbReference>
<dbReference type="AlphaFoldDB" id="A0A2A8IQD5"/>
<dbReference type="InterPro" id="IPR036388">
    <property type="entry name" value="WH-like_DNA-bd_sf"/>
</dbReference>
<keyword evidence="1" id="KW-0805">Transcription regulation</keyword>
<dbReference type="CDD" id="cd07377">
    <property type="entry name" value="WHTH_GntR"/>
    <property type="match status" value="1"/>
</dbReference>
<dbReference type="EMBL" id="NUMG01000004">
    <property type="protein sequence ID" value="PGU05658.1"/>
    <property type="molecule type" value="Genomic_DNA"/>
</dbReference>
<dbReference type="PANTHER" id="PTHR38445:SF9">
    <property type="entry name" value="HTH-TYPE TRANSCRIPTIONAL REPRESSOR YTRA"/>
    <property type="match status" value="1"/>
</dbReference>
<accession>A0A2A8IQD5</accession>
<dbReference type="Gene3D" id="1.10.10.10">
    <property type="entry name" value="Winged helix-like DNA-binding domain superfamily/Winged helix DNA-binding domain"/>
    <property type="match status" value="1"/>
</dbReference>
<dbReference type="InterPro" id="IPR000524">
    <property type="entry name" value="Tscrpt_reg_HTH_GntR"/>
</dbReference>
<evidence type="ECO:0000256" key="2">
    <source>
        <dbReference type="ARBA" id="ARBA00023125"/>
    </source>
</evidence>
<organism evidence="4 5">
    <name type="scientific">Bacillus cereus</name>
    <dbReference type="NCBI Taxonomy" id="1396"/>
    <lineage>
        <taxon>Bacteria</taxon>
        <taxon>Bacillati</taxon>
        <taxon>Bacillota</taxon>
        <taxon>Bacilli</taxon>
        <taxon>Bacillales</taxon>
        <taxon>Bacillaceae</taxon>
        <taxon>Bacillus</taxon>
        <taxon>Bacillus cereus group</taxon>
    </lineage>
</organism>
<keyword evidence="2" id="KW-0238">DNA-binding</keyword>
<evidence type="ECO:0000313" key="4">
    <source>
        <dbReference type="EMBL" id="PGU05658.1"/>
    </source>
</evidence>
<dbReference type="GO" id="GO:0003700">
    <property type="term" value="F:DNA-binding transcription factor activity"/>
    <property type="evidence" value="ECO:0007669"/>
    <property type="project" value="InterPro"/>
</dbReference>
<dbReference type="InterPro" id="IPR036390">
    <property type="entry name" value="WH_DNA-bd_sf"/>
</dbReference>
<sequence>MLLHIQLDPRSNTPIWEQIVQNIKELVLKNMLAPSDKLPSVRELASLLVINPNTVSKAYQELERQGIIETLRGKGTFVSQSITPTLDERKIAMVEKQFHQLLLEASYLGITKDKIHDWIDSYYKEIGGSTDVESNKSEENN</sequence>
<name>A0A2A8IQD5_BACCE</name>
<dbReference type="Pfam" id="PF00392">
    <property type="entry name" value="GntR"/>
    <property type="match status" value="1"/>
</dbReference>
<dbReference type="PROSITE" id="PS50949">
    <property type="entry name" value="HTH_GNTR"/>
    <property type="match status" value="1"/>
</dbReference>
<evidence type="ECO:0000313" key="5">
    <source>
        <dbReference type="Proteomes" id="UP000225766"/>
    </source>
</evidence>
<dbReference type="SUPFAM" id="SSF46785">
    <property type="entry name" value="Winged helix' DNA-binding domain"/>
    <property type="match status" value="1"/>
</dbReference>
<proteinExistence type="predicted"/>
<protein>
    <submittedName>
        <fullName evidence="4">GntR family transcriptional regulator</fullName>
    </submittedName>
</protein>
<comment type="caution">
    <text evidence="4">The sequence shown here is derived from an EMBL/GenBank/DDBJ whole genome shotgun (WGS) entry which is preliminary data.</text>
</comment>
<dbReference type="SMART" id="SM00345">
    <property type="entry name" value="HTH_GNTR"/>
    <property type="match status" value="1"/>
</dbReference>
<dbReference type="Proteomes" id="UP000225766">
    <property type="component" value="Unassembled WGS sequence"/>
</dbReference>
<gene>
    <name evidence="4" type="ORF">COD19_05450</name>
</gene>
<evidence type="ECO:0000256" key="3">
    <source>
        <dbReference type="ARBA" id="ARBA00023163"/>
    </source>
</evidence>